<dbReference type="GO" id="GO:0045087">
    <property type="term" value="P:innate immune response"/>
    <property type="evidence" value="ECO:0007669"/>
    <property type="project" value="UniProtKB-KW"/>
</dbReference>
<evidence type="ECO:0000256" key="1">
    <source>
        <dbReference type="ARBA" id="ARBA00004496"/>
    </source>
</evidence>
<dbReference type="Gene3D" id="2.60.200.20">
    <property type="match status" value="1"/>
</dbReference>
<dbReference type="PANTHER" id="PTHR31266:SF2">
    <property type="entry name" value="TRAF-INTERACTING PROTEIN WITH FHA DOMAIN-CONTAINING PROTEIN A"/>
    <property type="match status" value="1"/>
</dbReference>
<accession>A0AAD8GK26</accession>
<comment type="caution">
    <text evidence="8">The sequence shown here is derived from an EMBL/GenBank/DDBJ whole genome shotgun (WGS) entry which is preliminary data.</text>
</comment>
<sequence>MHNIDDVETEETLTCLRITVHHPLHEIKNVFQLIHFNKREKHMVEDPLKVGRDTKSCHISLYDLRVSRVQFSIQAFRHFNSSKLFFEIKNLSKRGKLIVNNTELEHLNKVELPKKALVRFAEFQLLVEKEDGESTESFDTFFELARTPPWQDILCAPSMSPVPETGILTNACTIPPHCSLQTPVEMEECELK</sequence>
<evidence type="ECO:0000259" key="7">
    <source>
        <dbReference type="PROSITE" id="PS50006"/>
    </source>
</evidence>
<reference evidence="8" key="1">
    <citation type="submission" date="2022-02" db="EMBL/GenBank/DDBJ databases">
        <title>Atlantic sturgeon de novo genome assembly.</title>
        <authorList>
            <person name="Stock M."/>
            <person name="Klopp C."/>
            <person name="Guiguen Y."/>
            <person name="Cabau C."/>
            <person name="Parinello H."/>
            <person name="Santidrian Yebra-Pimentel E."/>
            <person name="Kuhl H."/>
            <person name="Dirks R.P."/>
            <person name="Guessner J."/>
            <person name="Wuertz S."/>
            <person name="Du K."/>
            <person name="Schartl M."/>
        </authorList>
    </citation>
    <scope>NUCLEOTIDE SEQUENCE</scope>
    <source>
        <strain evidence="8">STURGEONOMICS-FGT-2020</strain>
        <tissue evidence="8">Whole blood</tissue>
    </source>
</reference>
<proteinExistence type="inferred from homology"/>
<dbReference type="Pfam" id="PF00498">
    <property type="entry name" value="FHA"/>
    <property type="match status" value="1"/>
</dbReference>
<feature type="domain" description="FHA" evidence="7">
    <location>
        <begin position="48"/>
        <end position="103"/>
    </location>
</feature>
<name>A0AAD8GK26_ACIOX</name>
<gene>
    <name evidence="8" type="ORF">AOXY_G445</name>
</gene>
<comment type="similarity">
    <text evidence="5">Belongs to the TIFA family.</text>
</comment>
<evidence type="ECO:0000313" key="8">
    <source>
        <dbReference type="EMBL" id="KAK1175747.1"/>
    </source>
</evidence>
<dbReference type="Proteomes" id="UP001230051">
    <property type="component" value="Unassembled WGS sequence"/>
</dbReference>
<evidence type="ECO:0000256" key="5">
    <source>
        <dbReference type="ARBA" id="ARBA00038199"/>
    </source>
</evidence>
<comment type="subcellular location">
    <subcellularLocation>
        <location evidence="1">Cytoplasm</location>
    </subcellularLocation>
</comment>
<keyword evidence="4" id="KW-0391">Immunity</keyword>
<dbReference type="EMBL" id="JAGXEW010000001">
    <property type="protein sequence ID" value="KAK1175747.1"/>
    <property type="molecule type" value="Genomic_DNA"/>
</dbReference>
<protein>
    <recommendedName>
        <fullName evidence="6">TRAF-interacting protein with FHA domain-containing protein A</fullName>
    </recommendedName>
</protein>
<dbReference type="GO" id="GO:0043123">
    <property type="term" value="P:positive regulation of canonical NF-kappaB signal transduction"/>
    <property type="evidence" value="ECO:0007669"/>
    <property type="project" value="InterPro"/>
</dbReference>
<evidence type="ECO:0000256" key="2">
    <source>
        <dbReference type="ARBA" id="ARBA00022490"/>
    </source>
</evidence>
<dbReference type="PROSITE" id="PS50006">
    <property type="entry name" value="FHA_DOMAIN"/>
    <property type="match status" value="1"/>
</dbReference>
<dbReference type="GO" id="GO:0005737">
    <property type="term" value="C:cytoplasm"/>
    <property type="evidence" value="ECO:0007669"/>
    <property type="project" value="UniProtKB-SubCell"/>
</dbReference>
<dbReference type="InterPro" id="IPR008984">
    <property type="entry name" value="SMAD_FHA_dom_sf"/>
</dbReference>
<organism evidence="8 9">
    <name type="scientific">Acipenser oxyrinchus oxyrinchus</name>
    <dbReference type="NCBI Taxonomy" id="40147"/>
    <lineage>
        <taxon>Eukaryota</taxon>
        <taxon>Metazoa</taxon>
        <taxon>Chordata</taxon>
        <taxon>Craniata</taxon>
        <taxon>Vertebrata</taxon>
        <taxon>Euteleostomi</taxon>
        <taxon>Actinopterygii</taxon>
        <taxon>Chondrostei</taxon>
        <taxon>Acipenseriformes</taxon>
        <taxon>Acipenseridae</taxon>
        <taxon>Acipenser</taxon>
    </lineage>
</organism>
<dbReference type="SUPFAM" id="SSF49879">
    <property type="entry name" value="SMAD/FHA domain"/>
    <property type="match status" value="1"/>
</dbReference>
<keyword evidence="9" id="KW-1185">Reference proteome</keyword>
<dbReference type="InterPro" id="IPR033621">
    <property type="entry name" value="TIFA"/>
</dbReference>
<keyword evidence="2" id="KW-0963">Cytoplasm</keyword>
<evidence type="ECO:0000313" key="9">
    <source>
        <dbReference type="Proteomes" id="UP001230051"/>
    </source>
</evidence>
<dbReference type="InterPro" id="IPR000253">
    <property type="entry name" value="FHA_dom"/>
</dbReference>
<evidence type="ECO:0000256" key="3">
    <source>
        <dbReference type="ARBA" id="ARBA00022588"/>
    </source>
</evidence>
<evidence type="ECO:0000256" key="6">
    <source>
        <dbReference type="ARBA" id="ARBA00040160"/>
    </source>
</evidence>
<keyword evidence="3" id="KW-0399">Innate immunity</keyword>
<dbReference type="AlphaFoldDB" id="A0AAD8GK26"/>
<dbReference type="PANTHER" id="PTHR31266">
    <property type="entry name" value="TRAF-INTERACTING PROTEIN WITH FHA DOMAIN-CONTAINING PROTEIN A FAMILY MEMBER"/>
    <property type="match status" value="1"/>
</dbReference>
<evidence type="ECO:0000256" key="4">
    <source>
        <dbReference type="ARBA" id="ARBA00022859"/>
    </source>
</evidence>
<dbReference type="CDD" id="cd22714">
    <property type="entry name" value="FHA_TIFA"/>
    <property type="match status" value="1"/>
</dbReference>